<protein>
    <submittedName>
        <fullName evidence="2">Uncharacterized protein</fullName>
    </submittedName>
</protein>
<evidence type="ECO:0000313" key="2">
    <source>
        <dbReference type="EMBL" id="CAD7200582.1"/>
    </source>
</evidence>
<feature type="chain" id="PRO_5031527901" evidence="1">
    <location>
        <begin position="32"/>
        <end position="278"/>
    </location>
</feature>
<reference evidence="2" key="1">
    <citation type="submission" date="2020-11" db="EMBL/GenBank/DDBJ databases">
        <authorList>
            <person name="Tran Van P."/>
        </authorList>
    </citation>
    <scope>NUCLEOTIDE SEQUENCE</scope>
</reference>
<keyword evidence="1" id="KW-0732">Signal</keyword>
<evidence type="ECO:0000256" key="1">
    <source>
        <dbReference type="SAM" id="SignalP"/>
    </source>
</evidence>
<feature type="signal peptide" evidence="1">
    <location>
        <begin position="1"/>
        <end position="31"/>
    </location>
</feature>
<dbReference type="EMBL" id="OA567601">
    <property type="protein sequence ID" value="CAD7200582.1"/>
    <property type="molecule type" value="Genomic_DNA"/>
</dbReference>
<dbReference type="AlphaFoldDB" id="A0A7R8Z8W3"/>
<gene>
    <name evidence="2" type="ORF">TDIB3V08_LOCUS6795</name>
</gene>
<proteinExistence type="predicted"/>
<accession>A0A7R8Z8W3</accession>
<name>A0A7R8Z8W3_TIMDO</name>
<sequence>MYFLLTYLMVDHLQLLPAALVGDASPPSVLGAAPCCYCRLLSRPSDSTDPTSCTLTSLTVALVPSWKEKCFKRHLQIGLKRTALTRKPMGLKVIEVALRVSHSSLMSSNRMKPGTDIDRDTVRVWGCSREEATDDNSSRLWALRWDFAPRPGPGISPTETIIQLSSYSHKWTISAQQRDQGALIVYPGCALCSLCLPPSLAGRQRPSHLTGGLEGMGGRMETRLEGSGGFETLIWHHPYIYTLSDSQVYSVLGSQPVRPEVDQRVQCSCGACRCGGVQ</sequence>
<organism evidence="2">
    <name type="scientific">Timema douglasi</name>
    <name type="common">Walking stick</name>
    <dbReference type="NCBI Taxonomy" id="61478"/>
    <lineage>
        <taxon>Eukaryota</taxon>
        <taxon>Metazoa</taxon>
        <taxon>Ecdysozoa</taxon>
        <taxon>Arthropoda</taxon>
        <taxon>Hexapoda</taxon>
        <taxon>Insecta</taxon>
        <taxon>Pterygota</taxon>
        <taxon>Neoptera</taxon>
        <taxon>Polyneoptera</taxon>
        <taxon>Phasmatodea</taxon>
        <taxon>Timematodea</taxon>
        <taxon>Timematoidea</taxon>
        <taxon>Timematidae</taxon>
        <taxon>Timema</taxon>
    </lineage>
</organism>